<evidence type="ECO:0000256" key="1">
    <source>
        <dbReference type="ARBA" id="ARBA00022448"/>
    </source>
</evidence>
<keyword evidence="2 6" id="KW-0349">Heme</keyword>
<evidence type="ECO:0000259" key="9">
    <source>
        <dbReference type="PROSITE" id="PS51007"/>
    </source>
</evidence>
<feature type="domain" description="Cytochrome c" evidence="9">
    <location>
        <begin position="62"/>
        <end position="142"/>
    </location>
</feature>
<keyword evidence="1" id="KW-0813">Transport</keyword>
<keyword evidence="11" id="KW-1185">Reference proteome</keyword>
<keyword evidence="5 6" id="KW-0408">Iron</keyword>
<dbReference type="Pfam" id="PF13442">
    <property type="entry name" value="Cytochrome_CBB3"/>
    <property type="match status" value="1"/>
</dbReference>
<evidence type="ECO:0000256" key="6">
    <source>
        <dbReference type="PROSITE-ProRule" id="PRU00433"/>
    </source>
</evidence>
<evidence type="ECO:0000256" key="8">
    <source>
        <dbReference type="SAM" id="SignalP"/>
    </source>
</evidence>
<dbReference type="InterPro" id="IPR002323">
    <property type="entry name" value="Cyt_CIE"/>
</dbReference>
<keyword evidence="8" id="KW-0732">Signal</keyword>
<dbReference type="PANTHER" id="PTHR40942">
    <property type="match status" value="1"/>
</dbReference>
<keyword evidence="4" id="KW-0249">Electron transport</keyword>
<gene>
    <name evidence="10" type="ORF">GRB96_09220</name>
</gene>
<dbReference type="OrthoDB" id="9814708at2"/>
<feature type="region of interest" description="Disordered" evidence="7">
    <location>
        <begin position="145"/>
        <end position="209"/>
    </location>
</feature>
<feature type="signal peptide" evidence="8">
    <location>
        <begin position="1"/>
        <end position="18"/>
    </location>
</feature>
<dbReference type="Pfam" id="PF00034">
    <property type="entry name" value="Cytochrom_C"/>
    <property type="match status" value="1"/>
</dbReference>
<feature type="compositionally biased region" description="Low complexity" evidence="7">
    <location>
        <begin position="158"/>
        <end position="209"/>
    </location>
</feature>
<dbReference type="AlphaFoldDB" id="A0A7X5AQY4"/>
<dbReference type="PRINTS" id="PR00607">
    <property type="entry name" value="CYTCHROMECIE"/>
</dbReference>
<name>A0A7X5AQY4_9GAMM</name>
<keyword evidence="3 6" id="KW-0479">Metal-binding</keyword>
<dbReference type="GO" id="GO:0005506">
    <property type="term" value="F:iron ion binding"/>
    <property type="evidence" value="ECO:0007669"/>
    <property type="project" value="InterPro"/>
</dbReference>
<comment type="caution">
    <text evidence="10">The sequence shown here is derived from an EMBL/GenBank/DDBJ whole genome shotgun (WGS) entry which is preliminary data.</text>
</comment>
<dbReference type="Gene3D" id="1.10.760.10">
    <property type="entry name" value="Cytochrome c-like domain"/>
    <property type="match status" value="2"/>
</dbReference>
<evidence type="ECO:0000256" key="2">
    <source>
        <dbReference type="ARBA" id="ARBA00022617"/>
    </source>
</evidence>
<dbReference type="GO" id="GO:0009055">
    <property type="term" value="F:electron transfer activity"/>
    <property type="evidence" value="ECO:0007669"/>
    <property type="project" value="InterPro"/>
</dbReference>
<dbReference type="InterPro" id="IPR009056">
    <property type="entry name" value="Cyt_c-like_dom"/>
</dbReference>
<evidence type="ECO:0000313" key="10">
    <source>
        <dbReference type="EMBL" id="NAW34596.1"/>
    </source>
</evidence>
<evidence type="ECO:0000256" key="3">
    <source>
        <dbReference type="ARBA" id="ARBA00022723"/>
    </source>
</evidence>
<feature type="domain" description="Cytochrome c" evidence="9">
    <location>
        <begin position="193"/>
        <end position="300"/>
    </location>
</feature>
<reference evidence="10 11" key="1">
    <citation type="submission" date="2019-12" db="EMBL/GenBank/DDBJ databases">
        <title>Draft genome sequencing of Halomonas alimentaria DSM 15356.</title>
        <authorList>
            <person name="Pandiyan K."/>
            <person name="Kushwaha P."/>
            <person name="Gowdham M."/>
            <person name="Chakdar H."/>
            <person name="Singh A."/>
            <person name="Kumar M."/>
            <person name="Saxena A.K."/>
        </authorList>
    </citation>
    <scope>NUCLEOTIDE SEQUENCE [LARGE SCALE GENOMIC DNA]</scope>
    <source>
        <strain evidence="10 11">DSM 15356</strain>
    </source>
</reference>
<evidence type="ECO:0000256" key="7">
    <source>
        <dbReference type="SAM" id="MobiDB-lite"/>
    </source>
</evidence>
<dbReference type="Proteomes" id="UP000487929">
    <property type="component" value="Unassembled WGS sequence"/>
</dbReference>
<evidence type="ECO:0000256" key="4">
    <source>
        <dbReference type="ARBA" id="ARBA00022982"/>
    </source>
</evidence>
<feature type="chain" id="PRO_5031373752" evidence="8">
    <location>
        <begin position="19"/>
        <end position="301"/>
    </location>
</feature>
<sequence length="301" mass="29951">MGCLATLGLTASAGIALAQDDAEREAIAERLKPVGELCVQGEDCGTMAAASGGGSSASSGGGDDIDGAGIYNNVCMACHETGAAGAPIRGDEAAWADRVEQGFATLLDHSINGFNAMPARGGNPNLSDAEMEAVTAYMVEPVMDVPELGGGADEASAEDTAAAEDAAAAEETAAAEDAAAAEETAAADNADNADNAAGEDTGAAEDAAAADNAATEVAAADLPGADKIGTCVACHGQDGHGTAPMYPNLAGQNVAYMEGALKAYRDGQRQGGMSAIMTPMAASLSDEDITDIANYYHQQPR</sequence>
<dbReference type="InterPro" id="IPR036909">
    <property type="entry name" value="Cyt_c-like_dom_sf"/>
</dbReference>
<dbReference type="SUPFAM" id="SSF46626">
    <property type="entry name" value="Cytochrome c"/>
    <property type="match status" value="2"/>
</dbReference>
<dbReference type="PANTHER" id="PTHR40942:SF4">
    <property type="entry name" value="CYTOCHROME C5"/>
    <property type="match status" value="1"/>
</dbReference>
<evidence type="ECO:0000313" key="11">
    <source>
        <dbReference type="Proteomes" id="UP000487929"/>
    </source>
</evidence>
<dbReference type="GO" id="GO:0020037">
    <property type="term" value="F:heme binding"/>
    <property type="evidence" value="ECO:0007669"/>
    <property type="project" value="InterPro"/>
</dbReference>
<organism evidence="10 11">
    <name type="scientific">Halomonas alimentaria</name>
    <dbReference type="NCBI Taxonomy" id="147248"/>
    <lineage>
        <taxon>Bacteria</taxon>
        <taxon>Pseudomonadati</taxon>
        <taxon>Pseudomonadota</taxon>
        <taxon>Gammaproteobacteria</taxon>
        <taxon>Oceanospirillales</taxon>
        <taxon>Halomonadaceae</taxon>
        <taxon>Halomonas</taxon>
    </lineage>
</organism>
<dbReference type="EMBL" id="WUTT01000001">
    <property type="protein sequence ID" value="NAW34596.1"/>
    <property type="molecule type" value="Genomic_DNA"/>
</dbReference>
<dbReference type="PROSITE" id="PS51007">
    <property type="entry name" value="CYTC"/>
    <property type="match status" value="2"/>
</dbReference>
<evidence type="ECO:0000256" key="5">
    <source>
        <dbReference type="ARBA" id="ARBA00023004"/>
    </source>
</evidence>
<proteinExistence type="predicted"/>
<accession>A0A7X5AQY4</accession>
<protein>
    <submittedName>
        <fullName evidence="10">C-type cytochrome</fullName>
    </submittedName>
</protein>